<feature type="region of interest" description="Disordered" evidence="1">
    <location>
        <begin position="1"/>
        <end position="34"/>
    </location>
</feature>
<proteinExistence type="predicted"/>
<gene>
    <name evidence="2" type="ORF">BDW47DRAFT_109299</name>
</gene>
<sequence length="280" mass="31852">MMRRFAHRDRTPNQNDDAATSADDADVSPDNNQYYPSLEDVLKTRYILSWKIVPEGLPSEIVDMIVDAAEYWPSTVTRLQKKMVVHQDRDAVVVVTQPLCYDETNKKTQENPTPKPRPHRTIHPCRKIVFTIDSRDQGWGGGRRTTPYEGSFTWFDVDVMHSAEQRAPDAPGPEFHPPQGGFQNDAPLLLPNAHKLQCNKTAVGETQRHVVTWHYQDCIEEDSVEAEEIATETGRGCATLDGKTVRELEVGDALVVWARARFGGWSNRVYGFWVRTFWAV</sequence>
<evidence type="ECO:0000313" key="2">
    <source>
        <dbReference type="EMBL" id="PLB35998.1"/>
    </source>
</evidence>
<dbReference type="AlphaFoldDB" id="A0A2I2F5Z3"/>
<dbReference type="RefSeq" id="XP_024670010.1">
    <property type="nucleotide sequence ID" value="XM_024813433.1"/>
</dbReference>
<dbReference type="Proteomes" id="UP000234585">
    <property type="component" value="Unassembled WGS sequence"/>
</dbReference>
<accession>A0A2I2F5Z3</accession>
<evidence type="ECO:0000313" key="3">
    <source>
        <dbReference type="Proteomes" id="UP000234585"/>
    </source>
</evidence>
<dbReference type="EMBL" id="KZ559155">
    <property type="protein sequence ID" value="PLB35998.1"/>
    <property type="molecule type" value="Genomic_DNA"/>
</dbReference>
<dbReference type="OrthoDB" id="66095at2759"/>
<protein>
    <submittedName>
        <fullName evidence="2">Uncharacterized protein</fullName>
    </submittedName>
</protein>
<organism evidence="2 3">
    <name type="scientific">Aspergillus candidus</name>
    <dbReference type="NCBI Taxonomy" id="41067"/>
    <lineage>
        <taxon>Eukaryota</taxon>
        <taxon>Fungi</taxon>
        <taxon>Dikarya</taxon>
        <taxon>Ascomycota</taxon>
        <taxon>Pezizomycotina</taxon>
        <taxon>Eurotiomycetes</taxon>
        <taxon>Eurotiomycetidae</taxon>
        <taxon>Eurotiales</taxon>
        <taxon>Aspergillaceae</taxon>
        <taxon>Aspergillus</taxon>
        <taxon>Aspergillus subgen. Circumdati</taxon>
    </lineage>
</organism>
<keyword evidence="3" id="KW-1185">Reference proteome</keyword>
<dbReference type="STRING" id="41067.A0A2I2F5Z3"/>
<name>A0A2I2F5Z3_ASPCN</name>
<reference evidence="2 3" key="1">
    <citation type="submission" date="2017-12" db="EMBL/GenBank/DDBJ databases">
        <authorList>
            <consortium name="DOE Joint Genome Institute"/>
            <person name="Haridas S."/>
            <person name="Kjaerbolling I."/>
            <person name="Vesth T.C."/>
            <person name="Frisvad J.C."/>
            <person name="Nybo J.L."/>
            <person name="Theobald S."/>
            <person name="Kuo A."/>
            <person name="Bowyer P."/>
            <person name="Matsuda Y."/>
            <person name="Mondo S."/>
            <person name="Lyhne E.K."/>
            <person name="Kogle M.E."/>
            <person name="Clum A."/>
            <person name="Lipzen A."/>
            <person name="Salamov A."/>
            <person name="Ngan C.Y."/>
            <person name="Daum C."/>
            <person name="Chiniquy J."/>
            <person name="Barry K."/>
            <person name="LaButti K."/>
            <person name="Simmons B.A."/>
            <person name="Magnuson J.K."/>
            <person name="Mortensen U.H."/>
            <person name="Larsen T.O."/>
            <person name="Grigoriev I.V."/>
            <person name="Baker S.E."/>
            <person name="Andersen M.R."/>
            <person name="Nordberg H.P."/>
            <person name="Cantor M.N."/>
            <person name="Hua S.X."/>
        </authorList>
    </citation>
    <scope>NUCLEOTIDE SEQUENCE [LARGE SCALE GENOMIC DNA]</scope>
    <source>
        <strain evidence="2 3">CBS 102.13</strain>
    </source>
</reference>
<dbReference type="GeneID" id="36520593"/>
<evidence type="ECO:0000256" key="1">
    <source>
        <dbReference type="SAM" id="MobiDB-lite"/>
    </source>
</evidence>